<dbReference type="PIRSF" id="PIRSF015601">
    <property type="entry name" value="MTase_slr0722"/>
    <property type="match status" value="1"/>
</dbReference>
<feature type="domain" description="Ribosomal RNA small subunit methyltransferase E methyltransferase" evidence="13">
    <location>
        <begin position="73"/>
        <end position="242"/>
    </location>
</feature>
<dbReference type="GO" id="GO:0070475">
    <property type="term" value="P:rRNA base methylation"/>
    <property type="evidence" value="ECO:0007669"/>
    <property type="project" value="TreeGrafter"/>
</dbReference>
<evidence type="ECO:0000259" key="13">
    <source>
        <dbReference type="Pfam" id="PF04452"/>
    </source>
</evidence>
<dbReference type="NCBIfam" id="TIGR00046">
    <property type="entry name" value="RsmE family RNA methyltransferase"/>
    <property type="match status" value="1"/>
</dbReference>
<sequence>MQRYFVRNEQVVGDHVVISGDDVHHIGRVMRMNEGDRLLCCNEKSETMLCEIEQISNDFVRCRVIQWMETNVELPVHAYIASGLLKGDKYEFVLQKGTELGAKGFLPLITSRSIVKWDEKKGDKKVERWQKIVKEAAEQSHRAYMPSVCAPMTIRELIAWARDINYKYIAYEEEAKEGRHRAFAHLLQTMNKGESLLIVFGPEGGLSEQEVALLKEHGFVACSLGPRILRAETAPLYALSAVSYEWELKSTTQ</sequence>
<keyword evidence="7 12" id="KW-0489">Methyltransferase</keyword>
<comment type="subcellular location">
    <subcellularLocation>
        <location evidence="1 12">Cytoplasm</location>
    </subcellularLocation>
</comment>
<dbReference type="InterPro" id="IPR015947">
    <property type="entry name" value="PUA-like_sf"/>
</dbReference>
<evidence type="ECO:0000256" key="10">
    <source>
        <dbReference type="ARBA" id="ARBA00025699"/>
    </source>
</evidence>
<dbReference type="InterPro" id="IPR046887">
    <property type="entry name" value="RsmE_PUA-like"/>
</dbReference>
<evidence type="ECO:0000313" key="15">
    <source>
        <dbReference type="EMBL" id="SFA53014.1"/>
    </source>
</evidence>
<comment type="catalytic activity">
    <reaction evidence="11 12">
        <text>uridine(1498) in 16S rRNA + S-adenosyl-L-methionine = N(3)-methyluridine(1498) in 16S rRNA + S-adenosyl-L-homocysteine + H(+)</text>
        <dbReference type="Rhea" id="RHEA:42920"/>
        <dbReference type="Rhea" id="RHEA-COMP:10283"/>
        <dbReference type="Rhea" id="RHEA-COMP:10284"/>
        <dbReference type="ChEBI" id="CHEBI:15378"/>
        <dbReference type="ChEBI" id="CHEBI:57856"/>
        <dbReference type="ChEBI" id="CHEBI:59789"/>
        <dbReference type="ChEBI" id="CHEBI:65315"/>
        <dbReference type="ChEBI" id="CHEBI:74502"/>
        <dbReference type="EC" id="2.1.1.193"/>
    </reaction>
</comment>
<dbReference type="EMBL" id="FOJQ01000034">
    <property type="protein sequence ID" value="SFA53014.1"/>
    <property type="molecule type" value="Genomic_DNA"/>
</dbReference>
<reference evidence="16" key="1">
    <citation type="submission" date="2016-10" db="EMBL/GenBank/DDBJ databases">
        <authorList>
            <person name="Varghese N."/>
            <person name="Submissions S."/>
        </authorList>
    </citation>
    <scope>NUCLEOTIDE SEQUENCE [LARGE SCALE GENOMIC DNA]</scope>
    <source>
        <strain evidence="16">K1</strain>
    </source>
</reference>
<evidence type="ECO:0000256" key="11">
    <source>
        <dbReference type="ARBA" id="ARBA00047944"/>
    </source>
</evidence>
<evidence type="ECO:0000256" key="5">
    <source>
        <dbReference type="ARBA" id="ARBA00022490"/>
    </source>
</evidence>
<dbReference type="Gene3D" id="3.40.1280.10">
    <property type="match status" value="1"/>
</dbReference>
<evidence type="ECO:0000259" key="14">
    <source>
        <dbReference type="Pfam" id="PF20260"/>
    </source>
</evidence>
<dbReference type="Gene3D" id="2.40.240.20">
    <property type="entry name" value="Hypothetical PUA domain-like, domain 1"/>
    <property type="match status" value="1"/>
</dbReference>
<evidence type="ECO:0000256" key="1">
    <source>
        <dbReference type="ARBA" id="ARBA00004496"/>
    </source>
</evidence>
<dbReference type="RefSeq" id="WP_167357402.1">
    <property type="nucleotide sequence ID" value="NZ_FOJQ01000034.1"/>
</dbReference>
<organism evidence="15 16">
    <name type="scientific">Anoxybacillus pushchinoensis</name>
    <dbReference type="NCBI Taxonomy" id="150248"/>
    <lineage>
        <taxon>Bacteria</taxon>
        <taxon>Bacillati</taxon>
        <taxon>Bacillota</taxon>
        <taxon>Bacilli</taxon>
        <taxon>Bacillales</taxon>
        <taxon>Anoxybacillaceae</taxon>
        <taxon>Anoxybacillus</taxon>
    </lineage>
</organism>
<comment type="function">
    <text evidence="10 12">Specifically methylates the N3 position of the uracil ring of uridine 1498 (m3U1498) in 16S rRNA. Acts on the fully assembled 30S ribosomal subunit.</text>
</comment>
<dbReference type="Pfam" id="PF04452">
    <property type="entry name" value="Methyltrans_RNA"/>
    <property type="match status" value="1"/>
</dbReference>
<evidence type="ECO:0000256" key="2">
    <source>
        <dbReference type="ARBA" id="ARBA00005528"/>
    </source>
</evidence>
<keyword evidence="5 12" id="KW-0963">Cytoplasm</keyword>
<keyword evidence="6 12" id="KW-0698">rRNA processing</keyword>
<keyword evidence="9 12" id="KW-0949">S-adenosyl-L-methionine</keyword>
<dbReference type="Proteomes" id="UP000198979">
    <property type="component" value="Unassembled WGS sequence"/>
</dbReference>
<comment type="similarity">
    <text evidence="2 12">Belongs to the RNA methyltransferase RsmE family.</text>
</comment>
<evidence type="ECO:0000313" key="16">
    <source>
        <dbReference type="Proteomes" id="UP000198979"/>
    </source>
</evidence>
<dbReference type="EC" id="2.1.1.193" evidence="3 12"/>
<dbReference type="GO" id="GO:0005737">
    <property type="term" value="C:cytoplasm"/>
    <property type="evidence" value="ECO:0007669"/>
    <property type="project" value="UniProtKB-SubCell"/>
</dbReference>
<dbReference type="PANTHER" id="PTHR30027:SF3">
    <property type="entry name" value="16S RRNA (URACIL(1498)-N(3))-METHYLTRANSFERASE"/>
    <property type="match status" value="1"/>
</dbReference>
<dbReference type="InterPro" id="IPR006700">
    <property type="entry name" value="RsmE"/>
</dbReference>
<dbReference type="Pfam" id="PF20260">
    <property type="entry name" value="PUA_4"/>
    <property type="match status" value="1"/>
</dbReference>
<accession>A0A1I0TMP0</accession>
<dbReference type="GO" id="GO:0070042">
    <property type="term" value="F:rRNA (uridine-N3-)-methyltransferase activity"/>
    <property type="evidence" value="ECO:0007669"/>
    <property type="project" value="TreeGrafter"/>
</dbReference>
<proteinExistence type="inferred from homology"/>
<protein>
    <recommendedName>
        <fullName evidence="4 12">Ribosomal RNA small subunit methyltransferase E</fullName>
        <ecNumber evidence="3 12">2.1.1.193</ecNumber>
    </recommendedName>
</protein>
<dbReference type="CDD" id="cd18084">
    <property type="entry name" value="RsmE-like"/>
    <property type="match status" value="1"/>
</dbReference>
<evidence type="ECO:0000256" key="3">
    <source>
        <dbReference type="ARBA" id="ARBA00012328"/>
    </source>
</evidence>
<evidence type="ECO:0000256" key="9">
    <source>
        <dbReference type="ARBA" id="ARBA00022691"/>
    </source>
</evidence>
<keyword evidence="16" id="KW-1185">Reference proteome</keyword>
<dbReference type="SUPFAM" id="SSF75217">
    <property type="entry name" value="alpha/beta knot"/>
    <property type="match status" value="1"/>
</dbReference>
<dbReference type="SUPFAM" id="SSF88697">
    <property type="entry name" value="PUA domain-like"/>
    <property type="match status" value="1"/>
</dbReference>
<evidence type="ECO:0000256" key="12">
    <source>
        <dbReference type="PIRNR" id="PIRNR015601"/>
    </source>
</evidence>
<evidence type="ECO:0000256" key="7">
    <source>
        <dbReference type="ARBA" id="ARBA00022603"/>
    </source>
</evidence>
<dbReference type="AlphaFoldDB" id="A0A1I0TMP0"/>
<dbReference type="PANTHER" id="PTHR30027">
    <property type="entry name" value="RIBOSOMAL RNA SMALL SUBUNIT METHYLTRANSFERASE E"/>
    <property type="match status" value="1"/>
</dbReference>
<dbReference type="InterPro" id="IPR029026">
    <property type="entry name" value="tRNA_m1G_MTases_N"/>
</dbReference>
<dbReference type="STRING" id="150248.SAMN05216169_103433"/>
<evidence type="ECO:0000256" key="6">
    <source>
        <dbReference type="ARBA" id="ARBA00022552"/>
    </source>
</evidence>
<keyword evidence="8 12" id="KW-0808">Transferase</keyword>
<evidence type="ECO:0000256" key="4">
    <source>
        <dbReference type="ARBA" id="ARBA00013673"/>
    </source>
</evidence>
<feature type="domain" description="Ribosomal RNA small subunit methyltransferase E PUA-like" evidence="14">
    <location>
        <begin position="18"/>
        <end position="64"/>
    </location>
</feature>
<name>A0A1I0TMP0_9BACL</name>
<dbReference type="NCBIfam" id="NF008691">
    <property type="entry name" value="PRK11713.1-4"/>
    <property type="match status" value="1"/>
</dbReference>
<gene>
    <name evidence="15" type="ORF">SAMN05216169_103433</name>
</gene>
<evidence type="ECO:0000256" key="8">
    <source>
        <dbReference type="ARBA" id="ARBA00022679"/>
    </source>
</evidence>
<dbReference type="InterPro" id="IPR046886">
    <property type="entry name" value="RsmE_MTase_dom"/>
</dbReference>
<dbReference type="InterPro" id="IPR029028">
    <property type="entry name" value="Alpha/beta_knot_MTases"/>
</dbReference>